<feature type="transmembrane region" description="Helical" evidence="1">
    <location>
        <begin position="131"/>
        <end position="152"/>
    </location>
</feature>
<protein>
    <recommendedName>
        <fullName evidence="4">SpoOB alpha-helical domain-containing protein</fullName>
    </recommendedName>
</protein>
<feature type="transmembrane region" description="Helical" evidence="1">
    <location>
        <begin position="6"/>
        <end position="23"/>
    </location>
</feature>
<feature type="transmembrane region" description="Helical" evidence="1">
    <location>
        <begin position="86"/>
        <end position="111"/>
    </location>
</feature>
<dbReference type="RefSeq" id="WP_077326585.1">
    <property type="nucleotide sequence ID" value="NZ_CP012098.1"/>
</dbReference>
<evidence type="ECO:0000313" key="2">
    <source>
        <dbReference type="EMBL" id="AQP39646.1"/>
    </source>
</evidence>
<dbReference type="EMBL" id="CP012098">
    <property type="protein sequence ID" value="AQP39646.1"/>
    <property type="molecule type" value="Genomic_DNA"/>
</dbReference>
<feature type="transmembrane region" description="Helical" evidence="1">
    <location>
        <begin position="35"/>
        <end position="52"/>
    </location>
</feature>
<keyword evidence="1" id="KW-1133">Transmembrane helix</keyword>
<name>A0A1Q2C7D6_ANAHA</name>
<gene>
    <name evidence="2" type="ORF">DO83_08650</name>
</gene>
<sequence length="294" mass="34363">MVGRFFYYLLNVFFTIVPLNMLFRIFPSEKRKSRDVYLASIFYAIFFLWMLPVPTAIASRYTMIFIYPFTAFNMFFFLGGSKSFKFILFCLYFNVLMLIEATSSLILSLIGLLFPRLHITGIFVAFEGNDISISLLCTIEMIVYLIIFSVVIRFISTHAYLLRLSLLISLLLPILLPMILNNIFTILSQNSLPTYIYLIPALISSFLIFRLFRHGIHLLKDSEKENAIEQHRLLTVQQEIDHLHSLDQEYQKLYVWNHDMANHLLALSLLSEQEKYDQALSYMKQLQENGGNIK</sequence>
<organism evidence="2 3">
    <name type="scientific">Anaerostipes hadrus</name>
    <dbReference type="NCBI Taxonomy" id="649756"/>
    <lineage>
        <taxon>Bacteria</taxon>
        <taxon>Bacillati</taxon>
        <taxon>Bacillota</taxon>
        <taxon>Clostridia</taxon>
        <taxon>Lachnospirales</taxon>
        <taxon>Lachnospiraceae</taxon>
        <taxon>Anaerostipes</taxon>
    </lineage>
</organism>
<keyword evidence="1" id="KW-0812">Transmembrane</keyword>
<accession>A0A1Q2C7D6</accession>
<feature type="transmembrane region" description="Helical" evidence="1">
    <location>
        <begin position="164"/>
        <end position="188"/>
    </location>
</feature>
<evidence type="ECO:0008006" key="4">
    <source>
        <dbReference type="Google" id="ProtNLM"/>
    </source>
</evidence>
<proteinExistence type="predicted"/>
<dbReference type="AlphaFoldDB" id="A0A1Q2C7D6"/>
<feature type="transmembrane region" description="Helical" evidence="1">
    <location>
        <begin position="194"/>
        <end position="212"/>
    </location>
</feature>
<reference evidence="2 3" key="1">
    <citation type="journal article" date="2016" name="Sci. Rep.">
        <title>Accelerated dysbiosis of gut microbiota during aggravation of DSS-induced colitis by a butyrate-producing bacterium.</title>
        <authorList>
            <person name="Zhang Q."/>
            <person name="Wu Y."/>
            <person name="Wang J."/>
            <person name="Wu G."/>
            <person name="Long W."/>
            <person name="Xue Z."/>
            <person name="Wang L."/>
            <person name="Zhang X."/>
            <person name="Pang X."/>
            <person name="Zhao Y."/>
            <person name="Zhao L."/>
            <person name="Zhang C."/>
        </authorList>
    </citation>
    <scope>NUCLEOTIDE SEQUENCE [LARGE SCALE GENOMIC DNA]</scope>
    <source>
        <strain evidence="2 3">BPB5</strain>
    </source>
</reference>
<evidence type="ECO:0000313" key="3">
    <source>
        <dbReference type="Proteomes" id="UP000188159"/>
    </source>
</evidence>
<dbReference type="Proteomes" id="UP000188159">
    <property type="component" value="Chromosome"/>
</dbReference>
<evidence type="ECO:0000256" key="1">
    <source>
        <dbReference type="SAM" id="Phobius"/>
    </source>
</evidence>
<feature type="transmembrane region" description="Helical" evidence="1">
    <location>
        <begin position="58"/>
        <end position="79"/>
    </location>
</feature>
<keyword evidence="1" id="KW-0472">Membrane</keyword>